<keyword evidence="2" id="KW-1185">Reference proteome</keyword>
<name>A0A6A2Y218_HIBSY</name>
<reference evidence="1" key="1">
    <citation type="submission" date="2019-09" db="EMBL/GenBank/DDBJ databases">
        <title>Draft genome information of white flower Hibiscus syriacus.</title>
        <authorList>
            <person name="Kim Y.-M."/>
        </authorList>
    </citation>
    <scope>NUCLEOTIDE SEQUENCE [LARGE SCALE GENOMIC DNA]</scope>
    <source>
        <strain evidence="1">YM2019G1</strain>
    </source>
</reference>
<evidence type="ECO:0000313" key="2">
    <source>
        <dbReference type="Proteomes" id="UP000436088"/>
    </source>
</evidence>
<dbReference type="EMBL" id="VEPZ02001358">
    <property type="protein sequence ID" value="KAE8677480.1"/>
    <property type="molecule type" value="Genomic_DNA"/>
</dbReference>
<accession>A0A6A2Y218</accession>
<proteinExistence type="predicted"/>
<dbReference type="Proteomes" id="UP000436088">
    <property type="component" value="Unassembled WGS sequence"/>
</dbReference>
<comment type="caution">
    <text evidence="1">The sequence shown here is derived from an EMBL/GenBank/DDBJ whole genome shotgun (WGS) entry which is preliminary data.</text>
</comment>
<organism evidence="1 2">
    <name type="scientific">Hibiscus syriacus</name>
    <name type="common">Rose of Sharon</name>
    <dbReference type="NCBI Taxonomy" id="106335"/>
    <lineage>
        <taxon>Eukaryota</taxon>
        <taxon>Viridiplantae</taxon>
        <taxon>Streptophyta</taxon>
        <taxon>Embryophyta</taxon>
        <taxon>Tracheophyta</taxon>
        <taxon>Spermatophyta</taxon>
        <taxon>Magnoliopsida</taxon>
        <taxon>eudicotyledons</taxon>
        <taxon>Gunneridae</taxon>
        <taxon>Pentapetalae</taxon>
        <taxon>rosids</taxon>
        <taxon>malvids</taxon>
        <taxon>Malvales</taxon>
        <taxon>Malvaceae</taxon>
        <taxon>Malvoideae</taxon>
        <taxon>Hibiscus</taxon>
    </lineage>
</organism>
<sequence length="86" mass="10028">MASFGSLKSAIFDREEKKQQYQANIRGLNAFDRHKKFLNDYVGFYGKEKSTDVKLPVKTDHDTLREGYRYAFVVCIRGLARLYVTL</sequence>
<evidence type="ECO:0000313" key="1">
    <source>
        <dbReference type="EMBL" id="KAE8677480.1"/>
    </source>
</evidence>
<gene>
    <name evidence="1" type="ORF">F3Y22_tig00111506pilonHSYRG00085</name>
</gene>
<protein>
    <submittedName>
        <fullName evidence="1">Cellulose synthase family protein isoform 1</fullName>
    </submittedName>
</protein>
<dbReference type="AlphaFoldDB" id="A0A6A2Y218"/>